<dbReference type="PROSITE" id="PS50994">
    <property type="entry name" value="INTEGRASE"/>
    <property type="match status" value="1"/>
</dbReference>
<reference key="1">
    <citation type="journal article" date="2000" name="Nature">
        <title>Sequence and analysis of chromosome 1 of the plant Arabidopsis thaliana.</title>
        <authorList>
            <person name="Theologis A."/>
            <person name="Ecker J.R."/>
            <person name="Palm C.J."/>
            <person name="Federspiel N.A."/>
            <person name="Kaul S."/>
            <person name="White O."/>
            <person name="Alonso J."/>
            <person name="Altafi H."/>
            <person name="Araujo R."/>
            <person name="Bowman C.L."/>
            <person name="Brooks S.Y."/>
            <person name="Buehler E."/>
            <person name="Chan A."/>
            <person name="Chao Q."/>
            <person name="Chen H."/>
            <person name="Cheuk R.F."/>
            <person name="Chin C.W."/>
            <person name="Chung M.K."/>
            <person name="Conn L."/>
            <person name="Conway A.B."/>
            <person name="Conway A.R."/>
            <person name="Creasy T.H."/>
            <person name="Dewar K."/>
            <person name="Dunn P."/>
            <person name="Etgu P."/>
            <person name="Feldblyum T.V."/>
            <person name="Feng J."/>
            <person name="Fong B."/>
            <person name="Fujii C.Y."/>
            <person name="Gill J.E."/>
            <person name="Goldsmith A.D."/>
            <person name="Haas B."/>
            <person name="Hansen N.F."/>
            <person name="Hughes B."/>
            <person name="Huizar L."/>
            <person name="Hunter J.L."/>
            <person name="Jenkins J."/>
            <person name="Johnson-Hopson C."/>
            <person name="Khan S."/>
            <person name="Khaykin E."/>
            <person name="Kim C.J."/>
            <person name="Koo H.L."/>
            <person name="Kremenetskaia I."/>
            <person name="Kurtz D.B."/>
            <person name="Kwan A."/>
            <person name="Lam B."/>
            <person name="Langin-Hooper S."/>
            <person name="Lee A."/>
            <person name="Lee J.M."/>
            <person name="Lenz C.A."/>
            <person name="Li J.H."/>
            <person name="Li Y."/>
            <person name="Lin X."/>
            <person name="Liu S.X."/>
            <person name="Liu Z.A."/>
            <person name="Luros J.S."/>
            <person name="Maiti R."/>
            <person name="Marziali A."/>
            <person name="Militscher J."/>
            <person name="Miranda M."/>
            <person name="Nguyen M."/>
            <person name="Nierman W.C."/>
            <person name="Osborne B.I."/>
            <person name="Pai G."/>
            <person name="Peterson J."/>
            <person name="Pham P.K."/>
            <person name="Rizzo M."/>
            <person name="Rooney T."/>
            <person name="Rowley D."/>
            <person name="Sakano H."/>
            <person name="Salzberg S.L."/>
            <person name="Schwartz J.R."/>
            <person name="Shinn P."/>
            <person name="Southwick A.M."/>
            <person name="Sun H."/>
            <person name="Tallon L.J."/>
            <person name="Tambunga G."/>
            <person name="Toriumi M.J."/>
            <person name="Town C.D."/>
            <person name="Utterback T."/>
            <person name="Van Aken S."/>
            <person name="Vaysberg M."/>
            <person name="Vysotskaia V.S."/>
            <person name="Walker M."/>
            <person name="Wu D."/>
            <person name="Yu G."/>
            <person name="Fraser C.M."/>
            <person name="Venter J.C."/>
            <person name="Davis R.W."/>
        </authorList>
    </citation>
    <scope>NUCLEOTIDE SEQUENCE [LARGE SCALE GENOMIC DNA]</scope>
    <source>
        <strain>cv. Columbia</strain>
    </source>
</reference>
<keyword evidence="1" id="KW-0064">Aspartyl protease</keyword>
<accession>Q9FX79</accession>
<dbReference type="InterPro" id="IPR029472">
    <property type="entry name" value="Copia-like_N"/>
</dbReference>
<dbReference type="GO" id="GO:0015074">
    <property type="term" value="P:DNA integration"/>
    <property type="evidence" value="ECO:0007669"/>
    <property type="project" value="InterPro"/>
</dbReference>
<dbReference type="SUPFAM" id="SSF53098">
    <property type="entry name" value="Ribonuclease H-like"/>
    <property type="match status" value="1"/>
</dbReference>
<evidence type="ECO:0000313" key="4">
    <source>
        <dbReference type="EMBL" id="AAG10817.1"/>
    </source>
</evidence>
<evidence type="ECO:0000256" key="2">
    <source>
        <dbReference type="SAM" id="MobiDB-lite"/>
    </source>
</evidence>
<dbReference type="Pfam" id="PF22936">
    <property type="entry name" value="Pol_BBD"/>
    <property type="match status" value="1"/>
</dbReference>
<dbReference type="GO" id="GO:0003676">
    <property type="term" value="F:nucleic acid binding"/>
    <property type="evidence" value="ECO:0007669"/>
    <property type="project" value="InterPro"/>
</dbReference>
<dbReference type="GO" id="GO:0004190">
    <property type="term" value="F:aspartic-type endopeptidase activity"/>
    <property type="evidence" value="ECO:0007669"/>
    <property type="project" value="UniProtKB-KW"/>
</dbReference>
<name>Q9FX79_ARATH</name>
<dbReference type="Gene3D" id="3.30.420.10">
    <property type="entry name" value="Ribonuclease H-like superfamily/Ribonuclease H"/>
    <property type="match status" value="1"/>
</dbReference>
<keyword evidence="1" id="KW-0378">Hydrolase</keyword>
<dbReference type="InterPro" id="IPR054722">
    <property type="entry name" value="PolX-like_BBD"/>
</dbReference>
<dbReference type="InterPro" id="IPR005162">
    <property type="entry name" value="Retrotrans_gag_dom"/>
</dbReference>
<keyword evidence="1" id="KW-0645">Protease</keyword>
<protein>
    <submittedName>
        <fullName evidence="4">Putative retroelement polyprotein</fullName>
    </submittedName>
</protein>
<organism evidence="4">
    <name type="scientific">Arabidopsis thaliana</name>
    <name type="common">Mouse-ear cress</name>
    <dbReference type="NCBI Taxonomy" id="3702"/>
    <lineage>
        <taxon>Eukaryota</taxon>
        <taxon>Viridiplantae</taxon>
        <taxon>Streptophyta</taxon>
        <taxon>Embryophyta</taxon>
        <taxon>Tracheophyta</taxon>
        <taxon>Spermatophyta</taxon>
        <taxon>Magnoliopsida</taxon>
        <taxon>eudicotyledons</taxon>
        <taxon>Gunneridae</taxon>
        <taxon>Pentapetalae</taxon>
        <taxon>rosids</taxon>
        <taxon>malvids</taxon>
        <taxon>Brassicales</taxon>
        <taxon>Brassicaceae</taxon>
        <taxon>Camelineae</taxon>
        <taxon>Arabidopsis</taxon>
    </lineage>
</organism>
<dbReference type="ExpressionAtlas" id="Q9FX79">
    <property type="expression patterns" value="baseline and differential"/>
</dbReference>
<dbReference type="CDD" id="cd09272">
    <property type="entry name" value="RNase_HI_RT_Ty1"/>
    <property type="match status" value="1"/>
</dbReference>
<dbReference type="InterPro" id="IPR036397">
    <property type="entry name" value="RNaseH_sf"/>
</dbReference>
<feature type="region of interest" description="Disordered" evidence="2">
    <location>
        <begin position="1"/>
        <end position="26"/>
    </location>
</feature>
<proteinExistence type="predicted"/>
<dbReference type="InterPro" id="IPR001584">
    <property type="entry name" value="Integrase_cat-core"/>
</dbReference>
<dbReference type="SUPFAM" id="SSF56672">
    <property type="entry name" value="DNA/RNA polymerases"/>
    <property type="match status" value="1"/>
</dbReference>
<feature type="compositionally biased region" description="Low complexity" evidence="2">
    <location>
        <begin position="13"/>
        <end position="26"/>
    </location>
</feature>
<feature type="compositionally biased region" description="Basic residues" evidence="2">
    <location>
        <begin position="1"/>
        <end position="11"/>
    </location>
</feature>
<dbReference type="Pfam" id="PF14244">
    <property type="entry name" value="Retrotran_gag_3"/>
    <property type="match status" value="1"/>
</dbReference>
<dbReference type="InterPro" id="IPR057670">
    <property type="entry name" value="SH3_retrovirus"/>
</dbReference>
<dbReference type="PANTHER" id="PTHR11439:SF470">
    <property type="entry name" value="CYSTEINE-RICH RLK (RECEPTOR-LIKE PROTEIN KINASE) 8"/>
    <property type="match status" value="1"/>
</dbReference>
<dbReference type="EMBL" id="AC011808">
    <property type="protein sequence ID" value="AAG10817.1"/>
    <property type="molecule type" value="Genomic_DNA"/>
</dbReference>
<gene>
    <name evidence="4" type="primary">F19K19.5</name>
</gene>
<dbReference type="InterPro" id="IPR013103">
    <property type="entry name" value="RVT_2"/>
</dbReference>
<reference evidence="4" key="2">
    <citation type="submission" date="2000-09" db="EMBL/GenBank/DDBJ databases">
        <authorList>
            <person name="Federspiel N.A."/>
            <person name="Palm C.J."/>
            <person name="Conway A.B."/>
            <person name="Conn L."/>
            <person name="Hansen N.F."/>
            <person name="Altafi H."/>
            <person name="Nguyen M."/>
            <person name="Lam B."/>
            <person name="Southwick A."/>
            <person name="Miranda M."/>
            <person name="Brooks S."/>
            <person name="Buehler E."/>
            <person name="Chao Q."/>
            <person name="Chin C."/>
            <person name="Chiou J."/>
            <person name="Choi E."/>
            <person name="Gonzalez A."/>
            <person name="Howng B."/>
            <person name="Johnson-Hopson C."/>
            <person name="Khan S."/>
            <person name="Kim C."/>
            <person name="Koo T."/>
            <person name="Lee J.M."/>
            <person name="Lenz C."/>
            <person name="Liu A."/>
            <person name="Liu S."/>
            <person name="Mukharsky N."/>
            <person name="Pham P."/>
            <person name="Sakano H."/>
            <person name="Shinn P."/>
            <person name="Toriumi M."/>
            <person name="Vaysberg M."/>
            <person name="Yu G."/>
            <person name="Ecker J."/>
            <person name="Theologis A."/>
            <person name="Davis R.W."/>
        </authorList>
    </citation>
    <scope>NUCLEOTIDE SEQUENCE</scope>
</reference>
<dbReference type="InterPro" id="IPR012337">
    <property type="entry name" value="RNaseH-like_sf"/>
</dbReference>
<evidence type="ECO:0000256" key="1">
    <source>
        <dbReference type="ARBA" id="ARBA00022750"/>
    </source>
</evidence>
<dbReference type="Pfam" id="PF03732">
    <property type="entry name" value="Retrotrans_gag"/>
    <property type="match status" value="1"/>
</dbReference>
<dbReference type="Pfam" id="PF07727">
    <property type="entry name" value="RVT_2"/>
    <property type="match status" value="1"/>
</dbReference>
<dbReference type="InterPro" id="IPR043502">
    <property type="entry name" value="DNA/RNA_pol_sf"/>
</dbReference>
<dbReference type="PIR" id="G86301">
    <property type="entry name" value="G86301"/>
</dbReference>
<sequence length="1413" mass="158234">MVKAVVRRNTRKTGSSSRAGSTSRAGSLPPIQEALFAPFGSSVLMNPDSVHSPLFLHNADHPGISIVSVQLDGANYNQWSSAMKIALDAKNKIAFIDGSCPRPEEGNHLLRIWSRCNSMVKSWILNSVNREIYGSILSFDDAAQIWNDLHNRFHMTNLPRTFQLVQQIQDLRQGSMNLSTYYTTLKTLRDNLDGAEASVPCHCCKKSTCESQIFAKSNVNRGRIIKFLAGLNEKYSIIRGQIIMKKPLPDLAEVYNILDQDDSQRQFSNNVASAAFQVTKDDVQPGALASSSNMPQPGMLGAVQKKDKKSICSHYGYTGHTSERCYKLHGYPVGWKKGKSFYEKIAQASQSSQAPKPNSAVTAQVTGNSQNTPAGLESLIGNMSKDQIQNLIALFSSQLQPASPVLNTAPMSTSHNNDPSGITFSSSTFSFIGILTVSETEMTHGTWIVDSGATHHVCHVKDMFLNLDTSVQHHVNLPTGTTIRVGGVGNIAVNADLILKNVLYIPEFRLNLLSVSALTTDIGARVVFDPTCCVVHDLTKGSTIGSDLLTDVLGIFKTKNKGLLHCDICQRAKQKKLTYPSRHNICLAPFDLLHIDVWGPFSEPTQEGYHYFLTIVDDHTRVTWVYLMKYKSDVLTIFPDFITMVETQYDTKVKAVRSDNAPELKFEELYRRKGIVAYHSCPETPEQNSVVERKHQHILNVARALLFQSQIPLSYWGDCILTAVFIINRTPSPVISNKTLFEMLTKKVPDYTHLKSFGCLCYASTSPKQRHKFEDRARTCAFLGYPSGYKGYKLLDLESHTIFISRNVVFYEDLFPFKTKPAENEESSVFFPHIYVDRNDSHPSQPLPVQETSASNVPAEKQNSRVSRPPAYLKDYHCNSVTSSTDHPISEVLSYSSLSDPYMIFINAVNKIPEPHTYAQARQIKEWCDAMGMEITALEDNGTWVVCSLPVGKKAVGCKWVYKIKLNADGSLERYKARLVAKGYTQTEGLDYVDTFSPVAKLTTVKLLIAVAAAKGWSLSQLDISNAFLNGSLDEEIYMTLPPGYSPRQGDSFPPNAVCRLKKSLYGLKQASRQWYLKFSESLKALGFTQSSGDHTLFTRKSKNSYMAVLVYVDDIIIASSCDRETELLRDALQRSSKLRDLGTLRYFLGLEIARNTDGISICQRKYTLELLAETGLLGCKSSSVPMEPNQKLSQEDGELIDDAEHYRKLVGKLMYLTFTRPDITYAVHRLCQFTSAPRVPHLKAVYKIIYYLKGTVGQGLFYSANVDLKLSGFADSDFSSCSDSRKLTTGYCMFLGTSLVAWKSKKQEVISMSSAEAEYKAMSMAVREMMWLRFLLEDLWIDVSEASVLYCDNTAAIHIANNPVFHERTKHIERDYHHIREKIILGLIRTLHVRTENQLADIPYKSSIFRSV</sequence>
<dbReference type="Pfam" id="PF25597">
    <property type="entry name" value="SH3_retrovirus"/>
    <property type="match status" value="1"/>
</dbReference>
<feature type="region of interest" description="Disordered" evidence="2">
    <location>
        <begin position="842"/>
        <end position="864"/>
    </location>
</feature>
<evidence type="ECO:0000259" key="3">
    <source>
        <dbReference type="PROSITE" id="PS50994"/>
    </source>
</evidence>
<dbReference type="PANTHER" id="PTHR11439">
    <property type="entry name" value="GAG-POL-RELATED RETROTRANSPOSON"/>
    <property type="match status" value="1"/>
</dbReference>
<feature type="domain" description="Integrase catalytic" evidence="3">
    <location>
        <begin position="585"/>
        <end position="748"/>
    </location>
</feature>